<proteinExistence type="evidence at transcript level"/>
<keyword evidence="1" id="KW-0479">Metal-binding</keyword>
<name>A0A0K8R515_IXORI</name>
<organism evidence="6">
    <name type="scientific">Ixodes ricinus</name>
    <name type="common">Common tick</name>
    <name type="synonym">Acarus ricinus</name>
    <dbReference type="NCBI Taxonomy" id="34613"/>
    <lineage>
        <taxon>Eukaryota</taxon>
        <taxon>Metazoa</taxon>
        <taxon>Ecdysozoa</taxon>
        <taxon>Arthropoda</taxon>
        <taxon>Chelicerata</taxon>
        <taxon>Arachnida</taxon>
        <taxon>Acari</taxon>
        <taxon>Parasitiformes</taxon>
        <taxon>Ixodida</taxon>
        <taxon>Ixodoidea</taxon>
        <taxon>Ixodidae</taxon>
        <taxon>Ixodinae</taxon>
        <taxon>Ixodes</taxon>
    </lineage>
</organism>
<keyword evidence="2" id="KW-0677">Repeat</keyword>
<dbReference type="Pfam" id="PF24900">
    <property type="entry name" value="TRASH_ZMYM4"/>
    <property type="match status" value="1"/>
</dbReference>
<keyword evidence="3" id="KW-0863">Zinc-finger</keyword>
<evidence type="ECO:0000259" key="5">
    <source>
        <dbReference type="SMART" id="SM00746"/>
    </source>
</evidence>
<sequence length="105" mass="11483">MPPYALGKSLRPSAEMIETANDSGKTELFCSINCLSAYRVKTVISSGVQVSCHSCKTSAISRYHLAMSSGTIYSFCSSSCVVAFQNVFNKPKEQTLQQCRCLRAK</sequence>
<protein>
    <submittedName>
        <fullName evidence="6">Putative zinc finger mym-type protein 6</fullName>
    </submittedName>
</protein>
<evidence type="ECO:0000256" key="4">
    <source>
        <dbReference type="ARBA" id="ARBA00022833"/>
    </source>
</evidence>
<dbReference type="InterPro" id="IPR011017">
    <property type="entry name" value="TRASH_dom"/>
</dbReference>
<dbReference type="Pfam" id="PF06467">
    <property type="entry name" value="zf-FCS"/>
    <property type="match status" value="1"/>
</dbReference>
<evidence type="ECO:0000256" key="3">
    <source>
        <dbReference type="ARBA" id="ARBA00022771"/>
    </source>
</evidence>
<keyword evidence="4" id="KW-0862">Zinc</keyword>
<feature type="domain" description="TRASH" evidence="5">
    <location>
        <begin position="8"/>
        <end position="42"/>
    </location>
</feature>
<dbReference type="AlphaFoldDB" id="A0A0K8R515"/>
<dbReference type="GO" id="GO:0008270">
    <property type="term" value="F:zinc ion binding"/>
    <property type="evidence" value="ECO:0007669"/>
    <property type="project" value="UniProtKB-KW"/>
</dbReference>
<dbReference type="InterPro" id="IPR051284">
    <property type="entry name" value="ZnF_MYMT-QRICH1"/>
</dbReference>
<feature type="domain" description="TRASH" evidence="5">
    <location>
        <begin position="52"/>
        <end position="88"/>
    </location>
</feature>
<reference evidence="6" key="1">
    <citation type="submission" date="2012-12" db="EMBL/GenBank/DDBJ databases">
        <title>Identification and characterization of a phenylalanine ammonia-lyase gene family in Isatis indigotica Fort.</title>
        <authorList>
            <person name="Liu Q."/>
            <person name="Chen J."/>
            <person name="Zhou X."/>
            <person name="Di P."/>
            <person name="Xiao Y."/>
            <person name="Xuan H."/>
            <person name="Zhang L."/>
            <person name="Chen W."/>
        </authorList>
    </citation>
    <scope>NUCLEOTIDE SEQUENCE</scope>
    <source>
        <tissue evidence="6">Salivary gland</tissue>
    </source>
</reference>
<dbReference type="PANTHER" id="PTHR45736">
    <property type="entry name" value="ZINC FINGER MYM-TYPE PROTEIN"/>
    <property type="match status" value="1"/>
</dbReference>
<dbReference type="PANTHER" id="PTHR45736:SF9">
    <property type="entry name" value="ZINC FINGER MYM-TYPE PROTEIN 6"/>
    <property type="match status" value="1"/>
</dbReference>
<accession>A0A0K8R515</accession>
<evidence type="ECO:0000256" key="1">
    <source>
        <dbReference type="ARBA" id="ARBA00022723"/>
    </source>
</evidence>
<dbReference type="InterPro" id="IPR010507">
    <property type="entry name" value="Znf_MYM"/>
</dbReference>
<dbReference type="EMBL" id="GADI01007687">
    <property type="protein sequence ID" value="JAA66121.1"/>
    <property type="molecule type" value="mRNA"/>
</dbReference>
<evidence type="ECO:0000313" key="6">
    <source>
        <dbReference type="EMBL" id="JAA66121.1"/>
    </source>
</evidence>
<dbReference type="SMART" id="SM00746">
    <property type="entry name" value="TRASH"/>
    <property type="match status" value="2"/>
</dbReference>
<evidence type="ECO:0000256" key="2">
    <source>
        <dbReference type="ARBA" id="ARBA00022737"/>
    </source>
</evidence>